<gene>
    <name evidence="3" type="ORF">PG991_009677</name>
</gene>
<evidence type="ECO:0000256" key="1">
    <source>
        <dbReference type="SAM" id="MobiDB-lite"/>
    </source>
</evidence>
<dbReference type="Proteomes" id="UP001396898">
    <property type="component" value="Unassembled WGS sequence"/>
</dbReference>
<sequence>MPASRLSSLAMGLMVIGADASYTASNVYPTEKTTSELYSVVPVTSQTTLATTSYCTNTTISTVIKSSTKHTTTHANVTVPHYTVAPTVTVPVTITETPTCTTTTPPPIITHNSCDQTCSMSAGTVNLFFWPTDNDYIYPSTHVDTDLGYTFTSPSVYMLIPTIYGTNTVDGGIVQPTATSAVWGFDLSEVSTIEGGTATKQLSLSDLGTDCPQTAAASEIATMVDSRCDPILAAPDKIRAWASPCAACERFGLFDPPYAIPTITGGLVPTTTAQPPPPPTTEAPAPAPTTEAPAPTTEAPAPQPTTEAPAPQPTTEAPAPQPTTEAPAPQPTTEAPEPTTEAPAPAPAPSVSTAITTGPNGVVAVYYENGRAVATATLAPPPASPSTTATAAPTSAEESAQPTTDAGVSATSATSAVDSQPTTSSAAASESGGASASGTTPAASTSATDGVTSPTPVVTAAAAQMKSGVTGLVAAGLLMPLVLMA</sequence>
<organism evidence="3 4">
    <name type="scientific">Apiospora marii</name>
    <dbReference type="NCBI Taxonomy" id="335849"/>
    <lineage>
        <taxon>Eukaryota</taxon>
        <taxon>Fungi</taxon>
        <taxon>Dikarya</taxon>
        <taxon>Ascomycota</taxon>
        <taxon>Pezizomycotina</taxon>
        <taxon>Sordariomycetes</taxon>
        <taxon>Xylariomycetidae</taxon>
        <taxon>Amphisphaeriales</taxon>
        <taxon>Apiosporaceae</taxon>
        <taxon>Apiospora</taxon>
    </lineage>
</organism>
<keyword evidence="2" id="KW-0732">Signal</keyword>
<feature type="compositionally biased region" description="Pro residues" evidence="1">
    <location>
        <begin position="274"/>
        <end position="287"/>
    </location>
</feature>
<reference evidence="3 4" key="1">
    <citation type="submission" date="2023-01" db="EMBL/GenBank/DDBJ databases">
        <title>Analysis of 21 Apiospora genomes using comparative genomics revels a genus with tremendous synthesis potential of carbohydrate active enzymes and secondary metabolites.</title>
        <authorList>
            <person name="Sorensen T."/>
        </authorList>
    </citation>
    <scope>NUCLEOTIDE SEQUENCE [LARGE SCALE GENOMIC DNA]</scope>
    <source>
        <strain evidence="3 4">CBS 20057</strain>
    </source>
</reference>
<name>A0ABR1RG90_9PEZI</name>
<feature type="region of interest" description="Disordered" evidence="1">
    <location>
        <begin position="377"/>
        <end position="453"/>
    </location>
</feature>
<feature type="region of interest" description="Disordered" evidence="1">
    <location>
        <begin position="265"/>
        <end position="353"/>
    </location>
</feature>
<feature type="signal peptide" evidence="2">
    <location>
        <begin position="1"/>
        <end position="20"/>
    </location>
</feature>
<evidence type="ECO:0000313" key="4">
    <source>
        <dbReference type="Proteomes" id="UP001396898"/>
    </source>
</evidence>
<proteinExistence type="predicted"/>
<keyword evidence="4" id="KW-1185">Reference proteome</keyword>
<accession>A0ABR1RG90</accession>
<dbReference type="EMBL" id="JAQQWI010000015">
    <property type="protein sequence ID" value="KAK8012302.1"/>
    <property type="molecule type" value="Genomic_DNA"/>
</dbReference>
<feature type="compositionally biased region" description="Low complexity" evidence="1">
    <location>
        <begin position="385"/>
        <end position="453"/>
    </location>
</feature>
<evidence type="ECO:0000313" key="3">
    <source>
        <dbReference type="EMBL" id="KAK8012302.1"/>
    </source>
</evidence>
<protein>
    <submittedName>
        <fullName evidence="3">Uncharacterized protein</fullName>
    </submittedName>
</protein>
<evidence type="ECO:0000256" key="2">
    <source>
        <dbReference type="SAM" id="SignalP"/>
    </source>
</evidence>
<feature type="chain" id="PRO_5045318922" evidence="2">
    <location>
        <begin position="21"/>
        <end position="485"/>
    </location>
</feature>
<dbReference type="PRINTS" id="PR01217">
    <property type="entry name" value="PRICHEXTENSN"/>
</dbReference>
<comment type="caution">
    <text evidence="3">The sequence shown here is derived from an EMBL/GenBank/DDBJ whole genome shotgun (WGS) entry which is preliminary data.</text>
</comment>
<feature type="compositionally biased region" description="Low complexity" evidence="1">
    <location>
        <begin position="288"/>
        <end position="343"/>
    </location>
</feature>